<evidence type="ECO:0000313" key="1">
    <source>
        <dbReference type="EMBL" id="KAF2889141.1"/>
    </source>
</evidence>
<sequence length="94" mass="11421">TKEPEHYDKDFREVKIPVKEEEKPCKTFGDKKTQAYTENKALLFDRLPRRQIYETKSLGRRRRKRPRRTWAQEVNRADSDKGIDWSTIRKLIQD</sequence>
<keyword evidence="2" id="KW-1185">Reference proteome</keyword>
<dbReference type="AlphaFoldDB" id="A0A8K0G7Y5"/>
<evidence type="ECO:0000313" key="2">
    <source>
        <dbReference type="Proteomes" id="UP000801492"/>
    </source>
</evidence>
<dbReference type="EMBL" id="VTPC01070381">
    <property type="protein sequence ID" value="KAF2889141.1"/>
    <property type="molecule type" value="Genomic_DNA"/>
</dbReference>
<reference evidence="1" key="1">
    <citation type="submission" date="2019-08" db="EMBL/GenBank/DDBJ databases">
        <title>The genome of the North American firefly Photinus pyralis.</title>
        <authorList>
            <consortium name="Photinus pyralis genome working group"/>
            <person name="Fallon T.R."/>
            <person name="Sander Lower S.E."/>
            <person name="Weng J.-K."/>
        </authorList>
    </citation>
    <scope>NUCLEOTIDE SEQUENCE</scope>
    <source>
        <strain evidence="1">TRF0915ILg1</strain>
        <tissue evidence="1">Whole body</tissue>
    </source>
</reference>
<organism evidence="1 2">
    <name type="scientific">Ignelater luminosus</name>
    <name type="common">Cucubano</name>
    <name type="synonym">Pyrophorus luminosus</name>
    <dbReference type="NCBI Taxonomy" id="2038154"/>
    <lineage>
        <taxon>Eukaryota</taxon>
        <taxon>Metazoa</taxon>
        <taxon>Ecdysozoa</taxon>
        <taxon>Arthropoda</taxon>
        <taxon>Hexapoda</taxon>
        <taxon>Insecta</taxon>
        <taxon>Pterygota</taxon>
        <taxon>Neoptera</taxon>
        <taxon>Endopterygota</taxon>
        <taxon>Coleoptera</taxon>
        <taxon>Polyphaga</taxon>
        <taxon>Elateriformia</taxon>
        <taxon>Elateroidea</taxon>
        <taxon>Elateridae</taxon>
        <taxon>Agrypninae</taxon>
        <taxon>Pyrophorini</taxon>
        <taxon>Ignelater</taxon>
    </lineage>
</organism>
<dbReference type="Proteomes" id="UP000801492">
    <property type="component" value="Unassembled WGS sequence"/>
</dbReference>
<proteinExistence type="predicted"/>
<protein>
    <submittedName>
        <fullName evidence="1">Uncharacterized protein</fullName>
    </submittedName>
</protein>
<feature type="non-terminal residue" evidence="1">
    <location>
        <position position="1"/>
    </location>
</feature>
<accession>A0A8K0G7Y5</accession>
<comment type="caution">
    <text evidence="1">The sequence shown here is derived from an EMBL/GenBank/DDBJ whole genome shotgun (WGS) entry which is preliminary data.</text>
</comment>
<name>A0A8K0G7Y5_IGNLU</name>
<gene>
    <name evidence="1" type="ORF">ILUMI_17032</name>
</gene>